<keyword evidence="11" id="KW-1185">Reference proteome</keyword>
<gene>
    <name evidence="10" type="ORF">FD02_GL001247</name>
</gene>
<comment type="function">
    <text evidence="8">Ferredoxins are iron-sulfur proteins that transfer electrons in a wide variety of metabolic reactions.</text>
</comment>
<reference evidence="10 11" key="1">
    <citation type="journal article" date="2015" name="Genome Announc.">
        <title>Expanding the biotechnology potential of lactobacilli through comparative genomics of 213 strains and associated genera.</title>
        <authorList>
            <person name="Sun Z."/>
            <person name="Harris H.M."/>
            <person name="McCann A."/>
            <person name="Guo C."/>
            <person name="Argimon S."/>
            <person name="Zhang W."/>
            <person name="Yang X."/>
            <person name="Jeffery I.B."/>
            <person name="Cooney J.C."/>
            <person name="Kagawa T.F."/>
            <person name="Liu W."/>
            <person name="Song Y."/>
            <person name="Salvetti E."/>
            <person name="Wrobel A."/>
            <person name="Rasinkangas P."/>
            <person name="Parkhill J."/>
            <person name="Rea M.C."/>
            <person name="O'Sullivan O."/>
            <person name="Ritari J."/>
            <person name="Douillard F.P."/>
            <person name="Paul Ross R."/>
            <person name="Yang R."/>
            <person name="Briner A.E."/>
            <person name="Felis G.E."/>
            <person name="de Vos W.M."/>
            <person name="Barrangou R."/>
            <person name="Klaenhammer T.R."/>
            <person name="Caufield P.W."/>
            <person name="Cui Y."/>
            <person name="Zhang H."/>
            <person name="O'Toole P.W."/>
        </authorList>
    </citation>
    <scope>NUCLEOTIDE SEQUENCE [LARGE SCALE GENOMIC DNA]</scope>
    <source>
        <strain evidence="10 11">JCM 17158</strain>
    </source>
</reference>
<comment type="cofactor">
    <cofactor evidence="1">
        <name>[4Fe-4S] cluster</name>
        <dbReference type="ChEBI" id="CHEBI:49883"/>
    </cofactor>
</comment>
<dbReference type="PROSITE" id="PS51379">
    <property type="entry name" value="4FE4S_FER_2"/>
    <property type="match status" value="1"/>
</dbReference>
<dbReference type="RefSeq" id="WP_054723579.1">
    <property type="nucleotide sequence ID" value="NZ_AZDJ01000013.1"/>
</dbReference>
<dbReference type="GO" id="GO:0005506">
    <property type="term" value="F:iron ion binding"/>
    <property type="evidence" value="ECO:0007669"/>
    <property type="project" value="UniProtKB-UniRule"/>
</dbReference>
<keyword evidence="5 8" id="KW-0249">Electron transport</keyword>
<evidence type="ECO:0000256" key="4">
    <source>
        <dbReference type="ARBA" id="ARBA00022723"/>
    </source>
</evidence>
<protein>
    <recommendedName>
        <fullName evidence="8">Ferredoxin</fullName>
    </recommendedName>
</protein>
<keyword evidence="6 8" id="KW-0408">Iron</keyword>
<evidence type="ECO:0000256" key="3">
    <source>
        <dbReference type="ARBA" id="ARBA00022485"/>
    </source>
</evidence>
<dbReference type="GO" id="GO:0009055">
    <property type="term" value="F:electron transfer activity"/>
    <property type="evidence" value="ECO:0007669"/>
    <property type="project" value="UniProtKB-UniRule"/>
</dbReference>
<sequence length="85" mass="9161">MTLYAKVQQDACIACGLCQLAAPSLFSYDVNGIASYAPDHNTGSQPVADVAQVAFKLAYTRCPTHAIKRSNQPFPAPTPPRRPEL</sequence>
<comment type="caution">
    <text evidence="10">The sequence shown here is derived from an EMBL/GenBank/DDBJ whole genome shotgun (WGS) entry which is preliminary data.</text>
</comment>
<accession>A0A0R1JQ11</accession>
<evidence type="ECO:0000256" key="2">
    <source>
        <dbReference type="ARBA" id="ARBA00022448"/>
    </source>
</evidence>
<dbReference type="InterPro" id="IPR001080">
    <property type="entry name" value="3Fe4S_ferredoxin"/>
</dbReference>
<dbReference type="AlphaFoldDB" id="A0A0R1JQ11"/>
<evidence type="ECO:0000259" key="9">
    <source>
        <dbReference type="PROSITE" id="PS51379"/>
    </source>
</evidence>
<dbReference type="PANTHER" id="PTHR39163">
    <property type="entry name" value="FERREDOXIN"/>
    <property type="match status" value="1"/>
</dbReference>
<evidence type="ECO:0000313" key="11">
    <source>
        <dbReference type="Proteomes" id="UP000051804"/>
    </source>
</evidence>
<dbReference type="InterPro" id="IPR052395">
    <property type="entry name" value="ET_Ferredoxin"/>
</dbReference>
<evidence type="ECO:0000256" key="7">
    <source>
        <dbReference type="ARBA" id="ARBA00023014"/>
    </source>
</evidence>
<dbReference type="STRING" id="1291734.FD02_GL001247"/>
<feature type="domain" description="4Fe-4S ferredoxin-type" evidence="9">
    <location>
        <begin position="3"/>
        <end position="33"/>
    </location>
</feature>
<dbReference type="PATRIC" id="fig|1291734.4.peg.1278"/>
<evidence type="ECO:0000256" key="1">
    <source>
        <dbReference type="ARBA" id="ARBA00001966"/>
    </source>
</evidence>
<evidence type="ECO:0000256" key="5">
    <source>
        <dbReference type="ARBA" id="ARBA00022982"/>
    </source>
</evidence>
<dbReference type="Proteomes" id="UP000051804">
    <property type="component" value="Unassembled WGS sequence"/>
</dbReference>
<dbReference type="GO" id="GO:0051539">
    <property type="term" value="F:4 iron, 4 sulfur cluster binding"/>
    <property type="evidence" value="ECO:0007669"/>
    <property type="project" value="UniProtKB-KW"/>
</dbReference>
<evidence type="ECO:0000313" key="10">
    <source>
        <dbReference type="EMBL" id="KRK73389.1"/>
    </source>
</evidence>
<dbReference type="Gene3D" id="3.30.70.20">
    <property type="match status" value="1"/>
</dbReference>
<organism evidence="10 11">
    <name type="scientific">Lacticaseibacillus nasuensis JCM 17158</name>
    <dbReference type="NCBI Taxonomy" id="1291734"/>
    <lineage>
        <taxon>Bacteria</taxon>
        <taxon>Bacillati</taxon>
        <taxon>Bacillota</taxon>
        <taxon>Bacilli</taxon>
        <taxon>Lactobacillales</taxon>
        <taxon>Lactobacillaceae</taxon>
        <taxon>Lacticaseibacillus</taxon>
    </lineage>
</organism>
<dbReference type="InterPro" id="IPR017896">
    <property type="entry name" value="4Fe4S_Fe-S-bd"/>
</dbReference>
<dbReference type="PRINTS" id="PR00352">
    <property type="entry name" value="3FE4SFRDOXIN"/>
</dbReference>
<dbReference type="Pfam" id="PF13370">
    <property type="entry name" value="Fer4_13"/>
    <property type="match status" value="1"/>
</dbReference>
<keyword evidence="7 8" id="KW-0411">Iron-sulfur</keyword>
<name>A0A0R1JQ11_9LACO</name>
<keyword evidence="4 8" id="KW-0479">Metal-binding</keyword>
<evidence type="ECO:0000256" key="8">
    <source>
        <dbReference type="RuleBase" id="RU368020"/>
    </source>
</evidence>
<dbReference type="EMBL" id="AZDJ01000013">
    <property type="protein sequence ID" value="KRK73389.1"/>
    <property type="molecule type" value="Genomic_DNA"/>
</dbReference>
<keyword evidence="2 8" id="KW-0813">Transport</keyword>
<dbReference type="OrthoDB" id="9801085at2"/>
<evidence type="ECO:0000256" key="6">
    <source>
        <dbReference type="ARBA" id="ARBA00023004"/>
    </source>
</evidence>
<dbReference type="SUPFAM" id="SSF54862">
    <property type="entry name" value="4Fe-4S ferredoxins"/>
    <property type="match status" value="1"/>
</dbReference>
<dbReference type="PANTHER" id="PTHR39163:SF1">
    <property type="entry name" value="FERREDOXIN"/>
    <property type="match status" value="1"/>
</dbReference>
<proteinExistence type="predicted"/>
<keyword evidence="3" id="KW-0004">4Fe-4S</keyword>